<reference evidence="10" key="2">
    <citation type="submission" date="2020-09" db="EMBL/GenBank/DDBJ databases">
        <authorList>
            <person name="Sun Q."/>
            <person name="Kim S."/>
        </authorList>
    </citation>
    <scope>NUCLEOTIDE SEQUENCE</scope>
    <source>
        <strain evidence="10">KCTC 23732</strain>
    </source>
</reference>
<dbReference type="Proteomes" id="UP000608345">
    <property type="component" value="Unassembled WGS sequence"/>
</dbReference>
<accession>A0A918JPZ4</accession>
<evidence type="ECO:0000256" key="5">
    <source>
        <dbReference type="ARBA" id="ARBA00023004"/>
    </source>
</evidence>
<dbReference type="Pfam" id="PF04324">
    <property type="entry name" value="Fer2_BFD"/>
    <property type="match status" value="1"/>
</dbReference>
<keyword evidence="4" id="KW-0249">Electron transport</keyword>
<proteinExistence type="inferred from homology"/>
<evidence type="ECO:0000259" key="9">
    <source>
        <dbReference type="Pfam" id="PF04324"/>
    </source>
</evidence>
<keyword evidence="2" id="KW-0001">2Fe-2S</keyword>
<dbReference type="InterPro" id="IPR041854">
    <property type="entry name" value="BFD-like_2Fe2S-bd_dom_sf"/>
</dbReference>
<keyword evidence="6" id="KW-0411">Iron-sulfur</keyword>
<dbReference type="EMBL" id="BMYS01000013">
    <property type="protein sequence ID" value="GGW89074.1"/>
    <property type="molecule type" value="Genomic_DNA"/>
</dbReference>
<sequence length="83" mass="8784">MIMILMYICICNAITEKTVIEAVNNGASTLGDLQAELGVASCCGCCAQTASEYLPQDSASNAATQEYVSESRSRKAIVSTALW</sequence>
<dbReference type="GO" id="GO:0051537">
    <property type="term" value="F:2 iron, 2 sulfur cluster binding"/>
    <property type="evidence" value="ECO:0007669"/>
    <property type="project" value="UniProtKB-KW"/>
</dbReference>
<name>A0A918JPZ4_9BURK</name>
<evidence type="ECO:0000256" key="3">
    <source>
        <dbReference type="ARBA" id="ARBA00022723"/>
    </source>
</evidence>
<protein>
    <recommendedName>
        <fullName evidence="7">Bacterioferritin-associated ferredoxin</fullName>
    </recommendedName>
</protein>
<keyword evidence="1" id="KW-0813">Transport</keyword>
<evidence type="ECO:0000256" key="4">
    <source>
        <dbReference type="ARBA" id="ARBA00022982"/>
    </source>
</evidence>
<reference evidence="10" key="1">
    <citation type="journal article" date="2014" name="Int. J. Syst. Evol. Microbiol.">
        <title>Complete genome sequence of Corynebacterium casei LMG S-19264T (=DSM 44701T), isolated from a smear-ripened cheese.</title>
        <authorList>
            <consortium name="US DOE Joint Genome Institute (JGI-PGF)"/>
            <person name="Walter F."/>
            <person name="Albersmeier A."/>
            <person name="Kalinowski J."/>
            <person name="Ruckert C."/>
        </authorList>
    </citation>
    <scope>NUCLEOTIDE SEQUENCE</scope>
    <source>
        <strain evidence="10">KCTC 23732</strain>
    </source>
</reference>
<feature type="domain" description="BFD-like [2Fe-2S]-binding" evidence="9">
    <location>
        <begin position="7"/>
        <end position="54"/>
    </location>
</feature>
<dbReference type="InterPro" id="IPR052371">
    <property type="entry name" value="BFD-associated_ferredoxin"/>
</dbReference>
<dbReference type="PANTHER" id="PTHR37424:SF1">
    <property type="entry name" value="BACTERIOFERRITIN-ASSOCIATED FERREDOXIN"/>
    <property type="match status" value="1"/>
</dbReference>
<evidence type="ECO:0000256" key="8">
    <source>
        <dbReference type="ARBA" id="ARBA00046332"/>
    </source>
</evidence>
<keyword evidence="3" id="KW-0479">Metal-binding</keyword>
<evidence type="ECO:0000256" key="6">
    <source>
        <dbReference type="ARBA" id="ARBA00023014"/>
    </source>
</evidence>
<evidence type="ECO:0000256" key="1">
    <source>
        <dbReference type="ARBA" id="ARBA00022448"/>
    </source>
</evidence>
<keyword evidence="5" id="KW-0408">Iron</keyword>
<comment type="caution">
    <text evidence="10">The sequence shown here is derived from an EMBL/GenBank/DDBJ whole genome shotgun (WGS) entry which is preliminary data.</text>
</comment>
<dbReference type="InterPro" id="IPR007419">
    <property type="entry name" value="BFD-like_2Fe2S-bd_dom"/>
</dbReference>
<organism evidence="10 11">
    <name type="scientific">Advenella faeciporci</name>
    <dbReference type="NCBI Taxonomy" id="797535"/>
    <lineage>
        <taxon>Bacteria</taxon>
        <taxon>Pseudomonadati</taxon>
        <taxon>Pseudomonadota</taxon>
        <taxon>Betaproteobacteria</taxon>
        <taxon>Burkholderiales</taxon>
        <taxon>Alcaligenaceae</taxon>
    </lineage>
</organism>
<comment type="similarity">
    <text evidence="8">Belongs to the Bfd family.</text>
</comment>
<gene>
    <name evidence="10" type="ORF">GCM10011450_19140</name>
</gene>
<dbReference type="PANTHER" id="PTHR37424">
    <property type="entry name" value="BACTERIOFERRITIN-ASSOCIATED FERREDOXIN"/>
    <property type="match status" value="1"/>
</dbReference>
<evidence type="ECO:0000313" key="10">
    <source>
        <dbReference type="EMBL" id="GGW89074.1"/>
    </source>
</evidence>
<dbReference type="AlphaFoldDB" id="A0A918JPZ4"/>
<evidence type="ECO:0000313" key="11">
    <source>
        <dbReference type="Proteomes" id="UP000608345"/>
    </source>
</evidence>
<keyword evidence="11" id="KW-1185">Reference proteome</keyword>
<evidence type="ECO:0000256" key="2">
    <source>
        <dbReference type="ARBA" id="ARBA00022714"/>
    </source>
</evidence>
<evidence type="ECO:0000256" key="7">
    <source>
        <dbReference type="ARBA" id="ARBA00039386"/>
    </source>
</evidence>
<dbReference type="GO" id="GO:0046872">
    <property type="term" value="F:metal ion binding"/>
    <property type="evidence" value="ECO:0007669"/>
    <property type="project" value="UniProtKB-KW"/>
</dbReference>
<dbReference type="Gene3D" id="1.10.10.1100">
    <property type="entry name" value="BFD-like [2Fe-2S]-binding domain"/>
    <property type="match status" value="1"/>
</dbReference>